<evidence type="ECO:0000313" key="1">
    <source>
        <dbReference type="EMBL" id="RAX12828.1"/>
    </source>
</evidence>
<organism evidence="1 2">
    <name type="scientific">Photorhabdus bodei</name>
    <dbReference type="NCBI Taxonomy" id="2029681"/>
    <lineage>
        <taxon>Bacteria</taxon>
        <taxon>Pseudomonadati</taxon>
        <taxon>Pseudomonadota</taxon>
        <taxon>Gammaproteobacteria</taxon>
        <taxon>Enterobacterales</taxon>
        <taxon>Morganellaceae</taxon>
        <taxon>Photorhabdus</taxon>
    </lineage>
</organism>
<dbReference type="EMBL" id="NSCM01000012">
    <property type="protein sequence ID" value="RAX12828.1"/>
    <property type="molecule type" value="Genomic_DNA"/>
</dbReference>
<dbReference type="GeneID" id="88808857"/>
<dbReference type="Proteomes" id="UP000250919">
    <property type="component" value="Unassembled WGS sequence"/>
</dbReference>
<comment type="caution">
    <text evidence="1">The sequence shown here is derived from an EMBL/GenBank/DDBJ whole genome shotgun (WGS) entry which is preliminary data.</text>
</comment>
<proteinExistence type="predicted"/>
<accession>A0A329XBV9</accession>
<gene>
    <name evidence="1" type="ORF">CKY02_09885</name>
</gene>
<name>A0A329XBV9_9GAMM</name>
<evidence type="ECO:0000313" key="2">
    <source>
        <dbReference type="Proteomes" id="UP000250919"/>
    </source>
</evidence>
<reference evidence="1 2" key="1">
    <citation type="journal article" date="2018" name="Int. J. Syst. Evol. Microbiol.">
        <title>Whole-genome-based revisit of Photorhabdus phylogeny: proposal for the elevation of most Photorhabdus subspecies to the species level and description of one novel species Photorhabdus bodei sp. nov., and one novel subspecies Photorhabdus laumondii subsp. clarkei subsp. nov.</title>
        <authorList>
            <person name="Machado R.A.R."/>
            <person name="Wuthrich D."/>
            <person name="Kuhnert P."/>
            <person name="Arce C.C.M."/>
            <person name="Thonen L."/>
            <person name="Ruiz C."/>
            <person name="Zhang X."/>
            <person name="Robert C.A.M."/>
            <person name="Karimi J."/>
            <person name="Kamali S."/>
            <person name="Ma J."/>
            <person name="Bruggmann R."/>
            <person name="Erb M."/>
        </authorList>
    </citation>
    <scope>NUCLEOTIDE SEQUENCE [LARGE SCALE GENOMIC DNA]</scope>
    <source>
        <strain evidence="1 2">LJ24-63</strain>
    </source>
</reference>
<sequence length="95" mass="11056">MCKKSVKMIISGGKKNRRQRLLGLVLLSYFLFSAEDTFIEKFNIMVKDLNTLKALSSFLIDFSYSEIFQLIISWILLPELLEVLDNFELINNPVH</sequence>
<protein>
    <submittedName>
        <fullName evidence="1">Uncharacterized protein</fullName>
    </submittedName>
</protein>
<dbReference type="RefSeq" id="WP_112895187.1">
    <property type="nucleotide sequence ID" value="NZ_NSCM01000012.1"/>
</dbReference>
<dbReference type="AlphaFoldDB" id="A0A329XBV9"/>